<dbReference type="GeneID" id="117233295"/>
<dbReference type="KEGG" id="bvk:117233295"/>
<gene>
    <name evidence="2" type="primary">LOC117233295</name>
</gene>
<name>A0A6J3KA11_9HYME</name>
<evidence type="ECO:0000313" key="1">
    <source>
        <dbReference type="Proteomes" id="UP000504631"/>
    </source>
</evidence>
<dbReference type="Proteomes" id="UP000504631">
    <property type="component" value="Unplaced"/>
</dbReference>
<evidence type="ECO:0000313" key="2">
    <source>
        <dbReference type="RefSeq" id="XP_033349346.1"/>
    </source>
</evidence>
<organism evidence="1 2">
    <name type="scientific">Bombus vosnesenskii</name>
    <dbReference type="NCBI Taxonomy" id="207650"/>
    <lineage>
        <taxon>Eukaryota</taxon>
        <taxon>Metazoa</taxon>
        <taxon>Ecdysozoa</taxon>
        <taxon>Arthropoda</taxon>
        <taxon>Hexapoda</taxon>
        <taxon>Insecta</taxon>
        <taxon>Pterygota</taxon>
        <taxon>Neoptera</taxon>
        <taxon>Endopterygota</taxon>
        <taxon>Hymenoptera</taxon>
        <taxon>Apocrita</taxon>
        <taxon>Aculeata</taxon>
        <taxon>Apoidea</taxon>
        <taxon>Anthophila</taxon>
        <taxon>Apidae</taxon>
        <taxon>Bombus</taxon>
        <taxon>Pyrobombus</taxon>
    </lineage>
</organism>
<sequence length="407" mass="48562">MQQNVEPKRIPRNVEMERRRRLYRNLKIQDVLEEIGVSPKQMLPPSATLPLLTYEETYGLFSTAHFLPLEIFDDEEYDCRTVEDWINLGVIDGTHYPLPATVFVPRFRSEDEMFSLEDNQLNKLFAWTNAAVTHYDRERKLWTVLTLDGRKRNFKIPRIYIRLFAEDPRIYAKRVAAAIKHRRIAEASIKYHFYLDCMLMEGMKTLNEEEKETIVRLATSNSRYKHKYVTLLMEEICLDYQRTMCDLTWRQMIQRNPEMFKFVTWMPDIEATRVPKKGKIDTGMTNFLKVRQRTHWITLYVHEEVYQAMACVMAECMYVSSMNLFATSYGKQIRLLEFEDLQSQAILTVIKYLKEPWLEKITQSVRMCLRDLGKGWFNLEQKNHGVYDVMKLKRFMNLTTLCMQVRI</sequence>
<protein>
    <submittedName>
        <fullName evidence="2">Dynein heavy chain 1, axonemal-like</fullName>
    </submittedName>
</protein>
<reference evidence="2" key="1">
    <citation type="submission" date="2025-08" db="UniProtKB">
        <authorList>
            <consortium name="RefSeq"/>
        </authorList>
    </citation>
    <scope>IDENTIFICATION</scope>
    <source>
        <tissue evidence="2">Muscle</tissue>
    </source>
</reference>
<dbReference type="RefSeq" id="XP_033349346.1">
    <property type="nucleotide sequence ID" value="XM_033493455.1"/>
</dbReference>
<proteinExistence type="predicted"/>
<accession>A0A6J3KA11</accession>
<keyword evidence="1" id="KW-1185">Reference proteome</keyword>
<dbReference type="AlphaFoldDB" id="A0A6J3KA11"/>